<dbReference type="SUPFAM" id="SSF56399">
    <property type="entry name" value="ADP-ribosylation"/>
    <property type="match status" value="1"/>
</dbReference>
<name>A0AAJ4IEQ7_9VIBR</name>
<proteinExistence type="predicted"/>
<accession>A0AAJ4IEQ7</accession>
<keyword evidence="1" id="KW-1133">Transmembrane helix</keyword>
<feature type="transmembrane region" description="Helical" evidence="1">
    <location>
        <begin position="117"/>
        <end position="139"/>
    </location>
</feature>
<keyword evidence="1" id="KW-0812">Transmembrane</keyword>
<dbReference type="Gene3D" id="2.180.10.10">
    <property type="entry name" value="RHS repeat-associated core"/>
    <property type="match status" value="1"/>
</dbReference>
<dbReference type="RefSeq" id="WP_082069739.1">
    <property type="nucleotide sequence ID" value="NZ_CP065218.1"/>
</dbReference>
<organism evidence="2 3">
    <name type="scientific">Vibrio navarrensis</name>
    <dbReference type="NCBI Taxonomy" id="29495"/>
    <lineage>
        <taxon>Bacteria</taxon>
        <taxon>Pseudomonadati</taxon>
        <taxon>Pseudomonadota</taxon>
        <taxon>Gammaproteobacteria</taxon>
        <taxon>Vibrionales</taxon>
        <taxon>Vibrionaceae</taxon>
        <taxon>Vibrio</taxon>
    </lineage>
</organism>
<keyword evidence="1" id="KW-0472">Membrane</keyword>
<evidence type="ECO:0000256" key="1">
    <source>
        <dbReference type="SAM" id="Phobius"/>
    </source>
</evidence>
<evidence type="ECO:0000313" key="2">
    <source>
        <dbReference type="EMBL" id="QPL55370.1"/>
    </source>
</evidence>
<dbReference type="EMBL" id="CP065218">
    <property type="protein sequence ID" value="QPL55370.1"/>
    <property type="molecule type" value="Genomic_DNA"/>
</dbReference>
<protein>
    <submittedName>
        <fullName evidence="2">RHS repeat-associated core domain-containing protein</fullName>
    </submittedName>
</protein>
<dbReference type="Proteomes" id="UP000594435">
    <property type="component" value="Chromosome 2"/>
</dbReference>
<dbReference type="InterPro" id="IPR006311">
    <property type="entry name" value="TAT_signal"/>
</dbReference>
<evidence type="ECO:0000313" key="3">
    <source>
        <dbReference type="Proteomes" id="UP000594435"/>
    </source>
</evidence>
<dbReference type="PROSITE" id="PS51318">
    <property type="entry name" value="TAT"/>
    <property type="match status" value="1"/>
</dbReference>
<dbReference type="AlphaFoldDB" id="A0AAJ4IEQ7"/>
<dbReference type="InterPro" id="IPR022385">
    <property type="entry name" value="Rhs_assc_core"/>
</dbReference>
<dbReference type="NCBIfam" id="TIGR03696">
    <property type="entry name" value="Rhs_assc_core"/>
    <property type="match status" value="1"/>
</dbReference>
<dbReference type="Gene3D" id="3.90.175.10">
    <property type="entry name" value="Diphtheria Toxin, domain 1"/>
    <property type="match status" value="1"/>
</dbReference>
<sequence>MSNSSFQPNRRQFLKQTGHLSALVVTSVTLPIAYTSSSEFSYGKIGPICQNPVGFNGVRQDPVTKLYALGNGYRMYNPTLMRFHAQDSLSPFGKGGTNGYAYCLGDPVNRHDPSGHFALLSLLIGAIIGALVGGALSAVSEGIQCAINPEHKFDWKQVGIGAAIGFISGGFGAAAQGAKTSVQVGLAIADIAVSGSADFGLNVAAGVPVKQAGINTIIGAVVGLGTFGMGQGVGKLGKSLSAASQRIARAKTKGLSGKGAVTAGRRFSALYNNSLLDALDLESGLKISKTTGDTLVGFHGTSSHFLDQGIEGGLNLGKMNINGGLSGGKGFYFSLTPSIAKDFAEVATSEFGGVPSLLGVFTSVQQYQGMSVRNCLHIGRMGGGGMKVGYLSELEGIVRPGAYQAVRLRPLKWGYDGQVDRLPFSLESPW</sequence>
<gene>
    <name evidence="2" type="ORF">I3X05_20515</name>
</gene>
<reference evidence="2 3" key="1">
    <citation type="submission" date="2020-11" db="EMBL/GenBank/DDBJ databases">
        <title>Complete and Circularized Genome Assembly of a human isolate of Vibrio navarrensis biotype pommerensis with MiSeq and MinION Sequence Data.</title>
        <authorList>
            <person name="Schwartz K."/>
            <person name="Borowiak M."/>
            <person name="Deneke C."/>
            <person name="Balau V."/>
            <person name="Metelmann C."/>
            <person name="Strauch E."/>
        </authorList>
    </citation>
    <scope>NUCLEOTIDE SEQUENCE [LARGE SCALE GENOMIC DNA]</scope>
    <source>
        <strain evidence="2 3">20-VB00237</strain>
    </source>
</reference>